<accession>A0A919RK16</accession>
<evidence type="ECO:0000259" key="1">
    <source>
        <dbReference type="Pfam" id="PF04149"/>
    </source>
</evidence>
<dbReference type="InterPro" id="IPR007278">
    <property type="entry name" value="DUF397"/>
</dbReference>
<dbReference type="RefSeq" id="WP_307825696.1">
    <property type="nucleotide sequence ID" value="NZ_BOOW01000022.1"/>
</dbReference>
<gene>
    <name evidence="2" type="ORF">Ssi02_35700</name>
</gene>
<keyword evidence="3" id="KW-1185">Reference proteome</keyword>
<organism evidence="2 3">
    <name type="scientific">Sinosporangium siamense</name>
    <dbReference type="NCBI Taxonomy" id="1367973"/>
    <lineage>
        <taxon>Bacteria</taxon>
        <taxon>Bacillati</taxon>
        <taxon>Actinomycetota</taxon>
        <taxon>Actinomycetes</taxon>
        <taxon>Streptosporangiales</taxon>
        <taxon>Streptosporangiaceae</taxon>
        <taxon>Sinosporangium</taxon>
    </lineage>
</organism>
<protein>
    <recommendedName>
        <fullName evidence="1">DUF397 domain-containing protein</fullName>
    </recommendedName>
</protein>
<evidence type="ECO:0000313" key="2">
    <source>
        <dbReference type="EMBL" id="GII93339.1"/>
    </source>
</evidence>
<dbReference type="EMBL" id="BOOW01000022">
    <property type="protein sequence ID" value="GII93339.1"/>
    <property type="molecule type" value="Genomic_DNA"/>
</dbReference>
<proteinExistence type="predicted"/>
<dbReference type="Pfam" id="PF04149">
    <property type="entry name" value="DUF397"/>
    <property type="match status" value="1"/>
</dbReference>
<feature type="domain" description="DUF397" evidence="1">
    <location>
        <begin position="8"/>
        <end position="60"/>
    </location>
</feature>
<dbReference type="AlphaFoldDB" id="A0A919RK16"/>
<dbReference type="Proteomes" id="UP000606172">
    <property type="component" value="Unassembled WGS sequence"/>
</dbReference>
<reference evidence="2" key="1">
    <citation type="submission" date="2021-01" db="EMBL/GenBank/DDBJ databases">
        <title>Whole genome shotgun sequence of Sinosporangium siamense NBRC 109515.</title>
        <authorList>
            <person name="Komaki H."/>
            <person name="Tamura T."/>
        </authorList>
    </citation>
    <scope>NUCLEOTIDE SEQUENCE</scope>
    <source>
        <strain evidence="2">NBRC 109515</strain>
    </source>
</reference>
<evidence type="ECO:0000313" key="3">
    <source>
        <dbReference type="Proteomes" id="UP000606172"/>
    </source>
</evidence>
<name>A0A919RK16_9ACTN</name>
<comment type="caution">
    <text evidence="2">The sequence shown here is derived from an EMBL/GenBank/DDBJ whole genome shotgun (WGS) entry which is preliminary data.</text>
</comment>
<sequence>MNLDISRAEWRISSLSGANGQCVAVAFMENHILVRHSKEADGSVLVFTPGEWQAFTGGVRLGEFDLPA</sequence>